<dbReference type="Proteomes" id="UP001337580">
    <property type="component" value="Chromosome"/>
</dbReference>
<feature type="region of interest" description="Disordered" evidence="2">
    <location>
        <begin position="81"/>
        <end position="108"/>
    </location>
</feature>
<evidence type="ECO:0000313" key="3">
    <source>
        <dbReference type="EMBL" id="BED91756.1"/>
    </source>
</evidence>
<keyword evidence="1" id="KW-0175">Coiled coil</keyword>
<evidence type="ECO:0000256" key="1">
    <source>
        <dbReference type="SAM" id="Coils"/>
    </source>
</evidence>
<dbReference type="KEGG" id="ips:CfP315_0281"/>
<dbReference type="EMBL" id="AP027924">
    <property type="protein sequence ID" value="BED91756.1"/>
    <property type="molecule type" value="Genomic_DNA"/>
</dbReference>
<feature type="coiled-coil region" evidence="1">
    <location>
        <begin position="200"/>
        <end position="227"/>
    </location>
</feature>
<evidence type="ECO:0000256" key="2">
    <source>
        <dbReference type="SAM" id="MobiDB-lite"/>
    </source>
</evidence>
<feature type="region of interest" description="Disordered" evidence="2">
    <location>
        <begin position="1"/>
        <end position="42"/>
    </location>
</feature>
<gene>
    <name evidence="3" type="ORF">CfP315_0281</name>
</gene>
<proteinExistence type="predicted"/>
<organism evidence="3">
    <name type="scientific">Candidatus Improbicoccus pseudotrichonymphae</name>
    <dbReference type="NCBI Taxonomy" id="3033792"/>
    <lineage>
        <taxon>Bacteria</taxon>
        <taxon>Bacillati</taxon>
        <taxon>Bacillota</taxon>
        <taxon>Clostridia</taxon>
        <taxon>Candidatus Improbicoccus</taxon>
    </lineage>
</organism>
<sequence>MKNKLIKSLMNSLNSRERERERSGGLSMKKESNGIGENKNSKKINKNNKIISSILAIAMCCQSLVGAVPLNTDGKVNVVAGPPVSDSIDSENNLKDSKGKDEGDNKDFIKKKEDSRNTIKDNFVKSTIFVGSVVGHCCLGIYYIATELCSRNFHNHGAEQLAVSSECHYNAEYHKEIISKYLDASSEYHSVPADTWFQRLGGKQEDIDKYYERREELEKKINCMSNKERYDKGIDVIKADYLRPGSHFKDKKEYYVGILKRILEIGVLDDIDYLQGYDRYATLAIIKFFIYNPPDDLGSKSEKEKETEAKAYYVYKTIVRTVEYNVEGVLRQKSENAFTFLFLKILKKYFIKCPGACELVDDAEEIVSYVLFYPFLTSGISSFTTKQSIKIWDSIILNDNIVKEGNFSPERAQEQILTIVVAFLLKVYSDANFVSQKYVGLEETMVKDSGGGTISLLVYLKRRIDLM</sequence>
<protein>
    <submittedName>
        <fullName evidence="3">Uncharacterized protein</fullName>
    </submittedName>
</protein>
<name>A0AA48HUS3_9FIRM</name>
<accession>A0AA48HUS3</accession>
<dbReference type="AlphaFoldDB" id="A0AA48HUS3"/>
<feature type="compositionally biased region" description="Basic and acidic residues" evidence="2">
    <location>
        <begin position="92"/>
        <end position="108"/>
    </location>
</feature>
<reference evidence="3" key="1">
    <citation type="journal article" date="2023" name="ISME J.">
        <title>Emergence of putative energy parasites within Clostridia revealed by genome analysis of a novel endosymbiotic clade.</title>
        <authorList>
            <person name="Takahashi K."/>
            <person name="Kuwahara H."/>
            <person name="Horikawa Y."/>
            <person name="Izawa K."/>
            <person name="Kato D."/>
            <person name="Inagaki T."/>
            <person name="Yuki M."/>
            <person name="Ohkuma M."/>
            <person name="Hongoh Y."/>
        </authorList>
    </citation>
    <scope>NUCLEOTIDE SEQUENCE</scope>
    <source>
        <strain evidence="3">CfP3-15</strain>
    </source>
</reference>
<feature type="compositionally biased region" description="Basic and acidic residues" evidence="2">
    <location>
        <begin position="15"/>
        <end position="32"/>
    </location>
</feature>